<dbReference type="Proteomes" id="UP000235015">
    <property type="component" value="Unassembled WGS sequence"/>
</dbReference>
<name>A0A2N6CSN7_9GAMM</name>
<protein>
    <submittedName>
        <fullName evidence="2">Uncharacterized protein</fullName>
    </submittedName>
</protein>
<dbReference type="AlphaFoldDB" id="A0A2N6CSN7"/>
<gene>
    <name evidence="2" type="ORF">C0630_16565</name>
</gene>
<evidence type="ECO:0000256" key="1">
    <source>
        <dbReference type="SAM" id="MobiDB-lite"/>
    </source>
</evidence>
<organism evidence="2 3">
    <name type="scientific">Sedimenticola selenatireducens</name>
    <dbReference type="NCBI Taxonomy" id="191960"/>
    <lineage>
        <taxon>Bacteria</taxon>
        <taxon>Pseudomonadati</taxon>
        <taxon>Pseudomonadota</taxon>
        <taxon>Gammaproteobacteria</taxon>
        <taxon>Chromatiales</taxon>
        <taxon>Sedimenticolaceae</taxon>
        <taxon>Sedimenticola</taxon>
    </lineage>
</organism>
<dbReference type="InterPro" id="IPR011990">
    <property type="entry name" value="TPR-like_helical_dom_sf"/>
</dbReference>
<proteinExistence type="predicted"/>
<dbReference type="EMBL" id="PKUN01000027">
    <property type="protein sequence ID" value="PLX60136.1"/>
    <property type="molecule type" value="Genomic_DNA"/>
</dbReference>
<sequence>MALFFVSNKRVIPVDAAFLVIAILFCGVAWAQEPLITDTEQVELSPKEAEFRIHFAEPLQYINHTPETRGKDIQIQLRPLRGLPALASGFLEQQSLVPGSSEVRQVEYELDTASGFVSIRIRLKNVLNFRIQPSRDYRQIILFIEQPATSRDASEPDQSGVVAPRREAAPGTPGEPSEADSGVSAEPAVGGYVVNLQSTIDPPNLAEIQLDAPFRKNNLYITAIELDGKRWHRLRLGFFDRYADAVSARQALMERYHGAWVSQATGAELAGVTGRPEPAPAISAKKPRPEVEEQPAVELLPAIPETEVAEIMESARQAMAGNDYSRAIQLYTKVLRYPEHKYREQAQEFLGLARERNKQLAHAKREYEKYLVLYPEGEGAERVRQRLAALVTARKEPQVALKPGRRAQPE</sequence>
<dbReference type="RefSeq" id="WP_273440642.1">
    <property type="nucleotide sequence ID" value="NZ_PKUN01000027.1"/>
</dbReference>
<dbReference type="Gene3D" id="1.25.40.10">
    <property type="entry name" value="Tetratricopeptide repeat domain"/>
    <property type="match status" value="1"/>
</dbReference>
<evidence type="ECO:0000313" key="3">
    <source>
        <dbReference type="Proteomes" id="UP000235015"/>
    </source>
</evidence>
<feature type="region of interest" description="Disordered" evidence="1">
    <location>
        <begin position="271"/>
        <end position="293"/>
    </location>
</feature>
<evidence type="ECO:0000313" key="2">
    <source>
        <dbReference type="EMBL" id="PLX60136.1"/>
    </source>
</evidence>
<dbReference type="SUPFAM" id="SSF48452">
    <property type="entry name" value="TPR-like"/>
    <property type="match status" value="1"/>
</dbReference>
<reference evidence="2 3" key="1">
    <citation type="submission" date="2017-11" db="EMBL/GenBank/DDBJ databases">
        <title>Genome-resolved metagenomics identifies genetic mobility, metabolic interactions, and unexpected diversity in perchlorate-reducing communities.</title>
        <authorList>
            <person name="Barnum T.P."/>
            <person name="Figueroa I.A."/>
            <person name="Carlstrom C.I."/>
            <person name="Lucas L.N."/>
            <person name="Engelbrektson A.L."/>
            <person name="Coates J.D."/>
        </authorList>
    </citation>
    <scope>NUCLEOTIDE SEQUENCE [LARGE SCALE GENOMIC DNA]</scope>
    <source>
        <strain evidence="2">BM301</strain>
    </source>
</reference>
<accession>A0A2N6CSN7</accession>
<feature type="region of interest" description="Disordered" evidence="1">
    <location>
        <begin position="151"/>
        <end position="184"/>
    </location>
</feature>
<comment type="caution">
    <text evidence="2">The sequence shown here is derived from an EMBL/GenBank/DDBJ whole genome shotgun (WGS) entry which is preliminary data.</text>
</comment>